<evidence type="ECO:0000313" key="3">
    <source>
        <dbReference type="EMBL" id="GBL66391.1"/>
    </source>
</evidence>
<accession>A0A4Y1ZTT4</accession>
<evidence type="ECO:0000259" key="2">
    <source>
        <dbReference type="Pfam" id="PF03184"/>
    </source>
</evidence>
<keyword evidence="4" id="KW-1185">Reference proteome</keyword>
<feature type="compositionally biased region" description="Polar residues" evidence="1">
    <location>
        <begin position="295"/>
        <end position="308"/>
    </location>
</feature>
<dbReference type="InterPro" id="IPR004875">
    <property type="entry name" value="DDE_SF_endonuclease_dom"/>
</dbReference>
<dbReference type="Pfam" id="PF03184">
    <property type="entry name" value="DDE_1"/>
    <property type="match status" value="1"/>
</dbReference>
<evidence type="ECO:0000256" key="1">
    <source>
        <dbReference type="SAM" id="MobiDB-lite"/>
    </source>
</evidence>
<evidence type="ECO:0000313" key="4">
    <source>
        <dbReference type="Proteomes" id="UP000499080"/>
    </source>
</evidence>
<feature type="compositionally biased region" description="Basic residues" evidence="1">
    <location>
        <begin position="222"/>
        <end position="232"/>
    </location>
</feature>
<dbReference type="GO" id="GO:0003676">
    <property type="term" value="F:nucleic acid binding"/>
    <property type="evidence" value="ECO:0007669"/>
    <property type="project" value="InterPro"/>
</dbReference>
<dbReference type="Gene3D" id="3.30.420.10">
    <property type="entry name" value="Ribonuclease H-like superfamily/Ribonuclease H"/>
    <property type="match status" value="1"/>
</dbReference>
<feature type="domain" description="DDE-1" evidence="2">
    <location>
        <begin position="35"/>
        <end position="127"/>
    </location>
</feature>
<organism evidence="3 4">
    <name type="scientific">Araneus ventricosus</name>
    <name type="common">Orbweaver spider</name>
    <name type="synonym">Epeira ventricosa</name>
    <dbReference type="NCBI Taxonomy" id="182803"/>
    <lineage>
        <taxon>Eukaryota</taxon>
        <taxon>Metazoa</taxon>
        <taxon>Ecdysozoa</taxon>
        <taxon>Arthropoda</taxon>
        <taxon>Chelicerata</taxon>
        <taxon>Arachnida</taxon>
        <taxon>Araneae</taxon>
        <taxon>Araneomorphae</taxon>
        <taxon>Entelegynae</taxon>
        <taxon>Araneoidea</taxon>
        <taxon>Araneidae</taxon>
        <taxon>Araneus</taxon>
    </lineage>
</organism>
<reference evidence="3 4" key="1">
    <citation type="journal article" date="2019" name="Sci. Rep.">
        <title>Orb-weaving spider Araneus ventricosus genome elucidates the spidroin gene catalogue.</title>
        <authorList>
            <person name="Kono N."/>
            <person name="Nakamura H."/>
            <person name="Ohtoshi R."/>
            <person name="Moran D.A.P."/>
            <person name="Shinohara A."/>
            <person name="Yoshida Y."/>
            <person name="Fujiwara M."/>
            <person name="Mori M."/>
            <person name="Tomita M."/>
            <person name="Arakawa K."/>
        </authorList>
    </citation>
    <scope>NUCLEOTIDE SEQUENCE [LARGE SCALE GENOMIC DNA]</scope>
</reference>
<protein>
    <recommendedName>
        <fullName evidence="2">DDE-1 domain-containing protein</fullName>
    </recommendedName>
</protein>
<dbReference type="Proteomes" id="UP000499080">
    <property type="component" value="Unassembled WGS sequence"/>
</dbReference>
<sequence>MSSTGVFVPPALILPRKRMNPLSYKGAPNGTLPLISDTGYMNSHLFIDWLKHFIKHVKSPPEDPFLLIANNHTSHCSLPAVLCCRENHTTFLTLPPHASHVLQPLYKCLFAPLKALFSSEAEKWLVQNPGNVMTLYEVSEIFQEAYIATPRVQLAEKAFRLTGIKPYNPDIISEDCSSPSLVTLAPLDNHFTVTVAPEENEVSPSTSQIDVSIQLIVPLPRRKQRGAKRKGTSQKSETMTSSPFKHLLEKNAQEKVLLKVEAKANRALKKNKNGCKIKKGKTLKAKKKDILNSIVNPVPSKSSANNERTIWPGCEQTYDED</sequence>
<dbReference type="InterPro" id="IPR036397">
    <property type="entry name" value="RNaseH_sf"/>
</dbReference>
<gene>
    <name evidence="3" type="ORF">AVEN_5185_1</name>
</gene>
<proteinExistence type="predicted"/>
<feature type="region of interest" description="Disordered" evidence="1">
    <location>
        <begin position="222"/>
        <end position="241"/>
    </location>
</feature>
<comment type="caution">
    <text evidence="3">The sequence shown here is derived from an EMBL/GenBank/DDBJ whole genome shotgun (WGS) entry which is preliminary data.</text>
</comment>
<feature type="region of interest" description="Disordered" evidence="1">
    <location>
        <begin position="295"/>
        <end position="321"/>
    </location>
</feature>
<name>A0A4Y1ZTT4_ARAVE</name>
<dbReference type="AlphaFoldDB" id="A0A4Y1ZTT4"/>
<dbReference type="EMBL" id="BGPR01077585">
    <property type="protein sequence ID" value="GBL66391.1"/>
    <property type="molecule type" value="Genomic_DNA"/>
</dbReference>